<comment type="catalytic activity">
    <reaction evidence="10 13">
        <text>lipid IVA (E. coli) + CMP-3-deoxy-beta-D-manno-octulosonate = alpha-Kdo-(2-&gt;6)-lipid IVA (E. coli) + CMP + H(+)</text>
        <dbReference type="Rhea" id="RHEA:28066"/>
        <dbReference type="ChEBI" id="CHEBI:15378"/>
        <dbReference type="ChEBI" id="CHEBI:58603"/>
        <dbReference type="ChEBI" id="CHEBI:60364"/>
        <dbReference type="ChEBI" id="CHEBI:60377"/>
        <dbReference type="ChEBI" id="CHEBI:85987"/>
        <dbReference type="EC" id="2.4.99.12"/>
    </reaction>
</comment>
<evidence type="ECO:0000256" key="4">
    <source>
        <dbReference type="ARBA" id="ARBA00012621"/>
    </source>
</evidence>
<dbReference type="Proteomes" id="UP001196379">
    <property type="component" value="Unassembled WGS sequence"/>
</dbReference>
<comment type="pathway">
    <text evidence="2 13">Bacterial outer membrane biogenesis; LPS core biosynthesis.</text>
</comment>
<evidence type="ECO:0000313" key="18">
    <source>
        <dbReference type="Proteomes" id="UP000732858"/>
    </source>
</evidence>
<keyword evidence="17" id="KW-0328">Glycosyltransferase</keyword>
<dbReference type="NCBIfam" id="NF004388">
    <property type="entry name" value="PRK05749.1-4"/>
    <property type="match status" value="1"/>
</dbReference>
<evidence type="ECO:0000256" key="5">
    <source>
        <dbReference type="ARBA" id="ARBA00019077"/>
    </source>
</evidence>
<keyword evidence="7 13" id="KW-0808">Transferase</keyword>
<dbReference type="RefSeq" id="WP_157402169.1">
    <property type="nucleotide sequence ID" value="NZ_JABULY010000002.1"/>
</dbReference>
<dbReference type="EC" id="2.4.99.12" evidence="4 13"/>
<keyword evidence="13" id="KW-0812">Transmembrane</keyword>
<keyword evidence="13" id="KW-0472">Membrane</keyword>
<feature type="domain" description="Glycosyl transferase family 1" evidence="14">
    <location>
        <begin position="292"/>
        <end position="404"/>
    </location>
</feature>
<gene>
    <name evidence="17" type="primary">waaA</name>
    <name evidence="16" type="ORF">HT657_04565</name>
    <name evidence="17" type="ORF">HT672_01775</name>
</gene>
<dbReference type="FunFam" id="3.40.50.11720:FF:000001">
    <property type="entry name" value="3-deoxy-D-manno-octulosonic acid transferase"/>
    <property type="match status" value="1"/>
</dbReference>
<dbReference type="InterPro" id="IPR038107">
    <property type="entry name" value="Glycos_transf_N_sf"/>
</dbReference>
<evidence type="ECO:0000259" key="14">
    <source>
        <dbReference type="Pfam" id="PF00534"/>
    </source>
</evidence>
<keyword evidence="13" id="KW-1133">Transmembrane helix</keyword>
<feature type="transmembrane region" description="Helical" evidence="13">
    <location>
        <begin position="6"/>
        <end position="25"/>
    </location>
</feature>
<comment type="function">
    <text evidence="13">Involved in lipopolysaccharide (LPS) biosynthesis. Catalyzes the transfer of 3-deoxy-D-manno-octulosonate (Kdo) residue(s) from CMP-Kdo to lipid IV(A), the tetraacyldisaccharide-1,4'-bisphosphate precursor of lipid A.</text>
</comment>
<sequence length="433" mass="49060">MLVRLYTLLGYIIQPLLLLVMWYRGRTLPEYRQRLSERYGFYSKITQPKANGIVIHAASVGEVIAATPLIKAIQTQYPELAITVTTVTPTGSERVKSAFGNSVSHVYLPYDLPDAINRFLKFVQPRLFIVIETELWPNLIDQIYQQNIPFVIANARLSPRSAKRYGWIKNHLKGMFNQIDLVLAQDEVSANRYIQLGFDSQRLVNTGNLKFDLNVTTKQYQAIAEARVHLNLNLRRPVWIAGSTHEGEENLILEAHRKLLIAHPSLLLILVPRHPERFANVEELLRKIKIPYVKRSDQRSILPNTQVLLGDTMGEMMLLYGLAQVAFVGGSLVKHGGHNPLEPIAFGLPVISGLHTFNFPEVFSKLRNVDGVVEIESNVDDLADAVNYFLENPELGKEISQAGYDVLKENQGALKRHLALLSPYLELKRNKDE</sequence>
<dbReference type="PANTHER" id="PTHR42755">
    <property type="entry name" value="3-DEOXY-MANNO-OCTULOSONATE CYTIDYLYLTRANSFERASE"/>
    <property type="match status" value="1"/>
</dbReference>
<proteinExistence type="inferred from homology"/>
<dbReference type="InterPro" id="IPR007507">
    <property type="entry name" value="Glycos_transf_N"/>
</dbReference>
<dbReference type="FunFam" id="3.40.50.2000:FF:000032">
    <property type="entry name" value="3-deoxy-D-manno-octulosonic acid transferase"/>
    <property type="match status" value="1"/>
</dbReference>
<dbReference type="SUPFAM" id="SSF53756">
    <property type="entry name" value="UDP-Glycosyltransferase/glycogen phosphorylase"/>
    <property type="match status" value="1"/>
</dbReference>
<dbReference type="EMBL" id="JABULY010000002">
    <property type="protein sequence ID" value="MBV6531414.1"/>
    <property type="molecule type" value="Genomic_DNA"/>
</dbReference>
<evidence type="ECO:0000313" key="17">
    <source>
        <dbReference type="EMBL" id="MBV6546038.1"/>
    </source>
</evidence>
<comment type="caution">
    <text evidence="17">The sequence shown here is derived from an EMBL/GenBank/DDBJ whole genome shotgun (WGS) entry which is preliminary data.</text>
</comment>
<feature type="site" description="Transition state stabilizer" evidence="12">
    <location>
        <position position="210"/>
    </location>
</feature>
<dbReference type="GO" id="GO:0005886">
    <property type="term" value="C:plasma membrane"/>
    <property type="evidence" value="ECO:0007669"/>
    <property type="project" value="UniProtKB-SubCell"/>
</dbReference>
<dbReference type="Pfam" id="PF00534">
    <property type="entry name" value="Glycos_transf_1"/>
    <property type="match status" value="1"/>
</dbReference>
<evidence type="ECO:0000256" key="12">
    <source>
        <dbReference type="PIRSR" id="PIRSR639901-2"/>
    </source>
</evidence>
<evidence type="ECO:0000313" key="19">
    <source>
        <dbReference type="Proteomes" id="UP001196379"/>
    </source>
</evidence>
<reference evidence="17 19" key="1">
    <citation type="journal article" date="2021" name="Mol. Ecol.">
        <title>Polar bear-adapted Ursidibacter maritimus are remarkably conserved after generations in captivity.</title>
        <authorList>
            <person name="Espinosa-Gongora C."/>
            <person name="Hansen M.J."/>
            <person name="Bertelsen M.F."/>
            <person name="Bojesen A.M."/>
        </authorList>
    </citation>
    <scope>NUCLEOTIDE SEQUENCE</scope>
    <source>
        <strain evidence="17">Pb43105x</strain>
        <strain evidence="16 19">Pb43106</strain>
    </source>
</reference>
<dbReference type="GeneID" id="65547918"/>
<dbReference type="AlphaFoldDB" id="A0A949T4G4"/>
<evidence type="ECO:0000256" key="7">
    <source>
        <dbReference type="ARBA" id="ARBA00022679"/>
    </source>
</evidence>
<dbReference type="Gene3D" id="3.40.50.11720">
    <property type="entry name" value="3-Deoxy-D-manno-octulosonic-acid transferase, N-terminal domain"/>
    <property type="match status" value="1"/>
</dbReference>
<feature type="site" description="Transition state stabilizer" evidence="12">
    <location>
        <position position="132"/>
    </location>
</feature>
<evidence type="ECO:0000256" key="6">
    <source>
        <dbReference type="ARBA" id="ARBA00022519"/>
    </source>
</evidence>
<evidence type="ECO:0000256" key="10">
    <source>
        <dbReference type="ARBA" id="ARBA00049183"/>
    </source>
</evidence>
<keyword evidence="19" id="KW-1185">Reference proteome</keyword>
<dbReference type="PANTHER" id="PTHR42755:SF1">
    <property type="entry name" value="3-DEOXY-D-MANNO-OCTULOSONIC ACID TRANSFERASE, MITOCHONDRIAL-RELATED"/>
    <property type="match status" value="1"/>
</dbReference>
<comment type="subcellular location">
    <subcellularLocation>
        <location evidence="1">Cell inner membrane</location>
        <topology evidence="1">Single-pass membrane protein</topology>
        <orientation evidence="1">Cytoplasmic side</orientation>
    </subcellularLocation>
    <subcellularLocation>
        <location evidence="13">Cell membrane</location>
    </subcellularLocation>
</comment>
<keyword evidence="13" id="KW-0448">Lipopolysaccharide biosynthesis</keyword>
<organism evidence="17 18">
    <name type="scientific">Ursidibacter maritimus</name>
    <dbReference type="NCBI Taxonomy" id="1331689"/>
    <lineage>
        <taxon>Bacteria</taxon>
        <taxon>Pseudomonadati</taxon>
        <taxon>Pseudomonadota</taxon>
        <taxon>Gammaproteobacteria</taxon>
        <taxon>Pasteurellales</taxon>
        <taxon>Pasteurellaceae</taxon>
        <taxon>Ursidibacter</taxon>
    </lineage>
</organism>
<dbReference type="GO" id="GO:0009245">
    <property type="term" value="P:lipid A biosynthetic process"/>
    <property type="evidence" value="ECO:0007669"/>
    <property type="project" value="TreeGrafter"/>
</dbReference>
<feature type="domain" description="3-deoxy-D-manno-octulosonic-acid transferase N-terminal" evidence="15">
    <location>
        <begin position="33"/>
        <end position="212"/>
    </location>
</feature>
<dbReference type="GO" id="GO:0043842">
    <property type="term" value="F:Kdo transferase activity"/>
    <property type="evidence" value="ECO:0007669"/>
    <property type="project" value="UniProtKB-EC"/>
</dbReference>
<evidence type="ECO:0000256" key="8">
    <source>
        <dbReference type="ARBA" id="ARBA00022968"/>
    </source>
</evidence>
<name>A0A949T4G4_9PAST</name>
<comment type="similarity">
    <text evidence="3">Belongs to the glycosyltransferase group 1 family. Glycosyltransferase 30 subfamily.</text>
</comment>
<dbReference type="Pfam" id="PF04413">
    <property type="entry name" value="Glycos_transf_N"/>
    <property type="match status" value="1"/>
</dbReference>
<dbReference type="InterPro" id="IPR039901">
    <property type="entry name" value="Kdotransferase"/>
</dbReference>
<evidence type="ECO:0000256" key="11">
    <source>
        <dbReference type="PIRSR" id="PIRSR639901-1"/>
    </source>
</evidence>
<evidence type="ECO:0000256" key="1">
    <source>
        <dbReference type="ARBA" id="ARBA00004388"/>
    </source>
</evidence>
<dbReference type="Gene3D" id="3.40.50.2000">
    <property type="entry name" value="Glycogen Phosphorylase B"/>
    <property type="match status" value="1"/>
</dbReference>
<dbReference type="EMBL" id="JABUMC010000002">
    <property type="protein sequence ID" value="MBV6546038.1"/>
    <property type="molecule type" value="Genomic_DNA"/>
</dbReference>
<keyword evidence="6" id="KW-0997">Cell inner membrane</keyword>
<evidence type="ECO:0000256" key="3">
    <source>
        <dbReference type="ARBA" id="ARBA00006380"/>
    </source>
</evidence>
<dbReference type="Proteomes" id="UP000732858">
    <property type="component" value="Unassembled WGS sequence"/>
</dbReference>
<keyword evidence="13" id="KW-1003">Cell membrane</keyword>
<keyword evidence="8" id="KW-0735">Signal-anchor</keyword>
<dbReference type="InterPro" id="IPR001296">
    <property type="entry name" value="Glyco_trans_1"/>
</dbReference>
<evidence type="ECO:0000259" key="15">
    <source>
        <dbReference type="Pfam" id="PF04413"/>
    </source>
</evidence>
<dbReference type="OrthoDB" id="9789797at2"/>
<feature type="active site" description="Proton acceptor" evidence="11">
    <location>
        <position position="62"/>
    </location>
</feature>
<protein>
    <recommendedName>
        <fullName evidence="5 13">3-deoxy-D-manno-octulosonic acid transferase</fullName>
        <shortName evidence="13">Kdo transferase</shortName>
        <ecNumber evidence="4 13">2.4.99.12</ecNumber>
    </recommendedName>
    <alternativeName>
        <fullName evidence="9 13">Lipid IV(A) 3-deoxy-D-manno-octulosonic acid transferase</fullName>
    </alternativeName>
</protein>
<evidence type="ECO:0000256" key="9">
    <source>
        <dbReference type="ARBA" id="ARBA00031445"/>
    </source>
</evidence>
<evidence type="ECO:0000313" key="16">
    <source>
        <dbReference type="EMBL" id="MBV6531414.1"/>
    </source>
</evidence>
<accession>A0A949T4G4</accession>
<evidence type="ECO:0000256" key="2">
    <source>
        <dbReference type="ARBA" id="ARBA00004713"/>
    </source>
</evidence>
<dbReference type="GO" id="GO:0009244">
    <property type="term" value="P:lipopolysaccharide core region biosynthetic process"/>
    <property type="evidence" value="ECO:0007669"/>
    <property type="project" value="UniProtKB-UniRule"/>
</dbReference>
<evidence type="ECO:0000256" key="13">
    <source>
        <dbReference type="RuleBase" id="RU365103"/>
    </source>
</evidence>